<reference evidence="1 2" key="1">
    <citation type="submission" date="2018-03" db="EMBL/GenBank/DDBJ databases">
        <title>Genomic Encyclopedia of Archaeal and Bacterial Type Strains, Phase II (KMG-II): from individual species to whole genera.</title>
        <authorList>
            <person name="Goeker M."/>
        </authorList>
    </citation>
    <scope>NUCLEOTIDE SEQUENCE [LARGE SCALE GENOMIC DNA]</scope>
    <source>
        <strain evidence="1 2">DSM 27929</strain>
    </source>
</reference>
<proteinExistence type="predicted"/>
<organism evidence="1 2">
    <name type="scientific">Mongoliibacter ruber</name>
    <dbReference type="NCBI Taxonomy" id="1750599"/>
    <lineage>
        <taxon>Bacteria</taxon>
        <taxon>Pseudomonadati</taxon>
        <taxon>Bacteroidota</taxon>
        <taxon>Cytophagia</taxon>
        <taxon>Cytophagales</taxon>
        <taxon>Cyclobacteriaceae</taxon>
        <taxon>Mongoliibacter</taxon>
    </lineage>
</organism>
<name>A0A2T0WCE9_9BACT</name>
<evidence type="ECO:0000313" key="1">
    <source>
        <dbReference type="EMBL" id="PRY84326.1"/>
    </source>
</evidence>
<comment type="caution">
    <text evidence="1">The sequence shown here is derived from an EMBL/GenBank/DDBJ whole genome shotgun (WGS) entry which is preliminary data.</text>
</comment>
<keyword evidence="2" id="KW-1185">Reference proteome</keyword>
<dbReference type="AlphaFoldDB" id="A0A2T0WCE9"/>
<accession>A0A2T0WCE9</accession>
<evidence type="ECO:0000313" key="2">
    <source>
        <dbReference type="Proteomes" id="UP000238157"/>
    </source>
</evidence>
<gene>
    <name evidence="1" type="ORF">CLW00_12215</name>
</gene>
<dbReference type="EMBL" id="PVTR01000022">
    <property type="protein sequence ID" value="PRY84326.1"/>
    <property type="molecule type" value="Genomic_DNA"/>
</dbReference>
<protein>
    <submittedName>
        <fullName evidence="1">Uncharacterized protein</fullName>
    </submittedName>
</protein>
<sequence>MGNGKLIMIDPNGYFNSVLAQKGALEFIEMDQGKRIAFQKSEENNFYSFLVYDIFQFDKIE</sequence>
<dbReference type="Proteomes" id="UP000238157">
    <property type="component" value="Unassembled WGS sequence"/>
</dbReference>